<reference evidence="2 3" key="1">
    <citation type="journal article" date="2018" name="Nat. Ecol. Evol.">
        <title>Genomic signatures of mitonuclear coevolution across populations of Tigriopus californicus.</title>
        <authorList>
            <person name="Barreto F.S."/>
            <person name="Watson E.T."/>
            <person name="Lima T.G."/>
            <person name="Willett C.S."/>
            <person name="Edmands S."/>
            <person name="Li W."/>
            <person name="Burton R.S."/>
        </authorList>
    </citation>
    <scope>NUCLEOTIDE SEQUENCE [LARGE SCALE GENOMIC DNA]</scope>
    <source>
        <strain evidence="2 3">San Diego</strain>
    </source>
</reference>
<feature type="region of interest" description="Disordered" evidence="1">
    <location>
        <begin position="1"/>
        <end position="74"/>
    </location>
</feature>
<evidence type="ECO:0000313" key="2">
    <source>
        <dbReference type="EMBL" id="TRY71814.1"/>
    </source>
</evidence>
<feature type="compositionally biased region" description="Basic and acidic residues" evidence="1">
    <location>
        <begin position="29"/>
        <end position="42"/>
    </location>
</feature>
<evidence type="ECO:0000313" key="3">
    <source>
        <dbReference type="Proteomes" id="UP000318571"/>
    </source>
</evidence>
<dbReference type="EMBL" id="VCGU01000008">
    <property type="protein sequence ID" value="TRY71814.1"/>
    <property type="molecule type" value="Genomic_DNA"/>
</dbReference>
<dbReference type="Proteomes" id="UP000318571">
    <property type="component" value="Chromosome 7"/>
</dbReference>
<organism evidence="2 3">
    <name type="scientific">Tigriopus californicus</name>
    <name type="common">Marine copepod</name>
    <dbReference type="NCBI Taxonomy" id="6832"/>
    <lineage>
        <taxon>Eukaryota</taxon>
        <taxon>Metazoa</taxon>
        <taxon>Ecdysozoa</taxon>
        <taxon>Arthropoda</taxon>
        <taxon>Crustacea</taxon>
        <taxon>Multicrustacea</taxon>
        <taxon>Hexanauplia</taxon>
        <taxon>Copepoda</taxon>
        <taxon>Harpacticoida</taxon>
        <taxon>Harpacticidae</taxon>
        <taxon>Tigriopus</taxon>
    </lineage>
</organism>
<dbReference type="AlphaFoldDB" id="A0A553P2B2"/>
<evidence type="ECO:0000256" key="1">
    <source>
        <dbReference type="SAM" id="MobiDB-lite"/>
    </source>
</evidence>
<keyword evidence="3" id="KW-1185">Reference proteome</keyword>
<sequence>MSSDTSDESLHLFLSDDDHDQDFNPNPEDIGHVEEGVEDRAASSHADTLTSGFESDLLADETLSRNSPELWPDT</sequence>
<name>A0A553P2B2_TIGCA</name>
<comment type="caution">
    <text evidence="2">The sequence shown here is derived from an EMBL/GenBank/DDBJ whole genome shotgun (WGS) entry which is preliminary data.</text>
</comment>
<proteinExistence type="predicted"/>
<gene>
    <name evidence="2" type="ORF">TCAL_05308</name>
</gene>
<accession>A0A553P2B2</accession>
<protein>
    <submittedName>
        <fullName evidence="2">Uncharacterized protein</fullName>
    </submittedName>
</protein>